<sequence>MGQHVSTLQNQLSALQHSKWSLQSPNYRPANLLCPPTSLKEHEGPEEDLGAVLRPMISSFASNIGYTSSPPEPSAELWIAMRAFADQLGVNYDEGTHSWKCFRVGISYAAVCLPKHPLEVQVYVGTYSWLGLLLDDETAKSPDDFSRFVQCFALGERQPTPLLEGWAELMRLSFKYWDPVVANFIVSSSMNFVNANVLETRDEFKKLEPTRGGKSWPWFLRDKDGVAEAYAWFTFPKIPYDDMSNYLEMIPDLSSYIALTNDILSFYKEEKNGDKDNYVHSRGWLQMITYWVM</sequence>
<comment type="caution">
    <text evidence="3">The sequence shown here is derived from an EMBL/GenBank/DDBJ whole genome shotgun (WGS) entry which is preliminary data.</text>
</comment>
<keyword evidence="4" id="KW-1185">Reference proteome</keyword>
<dbReference type="AlphaFoldDB" id="A0A9P6ID74"/>
<evidence type="ECO:0000256" key="2">
    <source>
        <dbReference type="ARBA" id="ARBA00023239"/>
    </source>
</evidence>
<dbReference type="SUPFAM" id="SSF48576">
    <property type="entry name" value="Terpenoid synthases"/>
    <property type="match status" value="1"/>
</dbReference>
<protein>
    <recommendedName>
        <fullName evidence="5">Trichodiene synthase</fullName>
    </recommendedName>
</protein>
<dbReference type="InterPro" id="IPR024652">
    <property type="entry name" value="Trichodiene_synth"/>
</dbReference>
<dbReference type="InterPro" id="IPR008949">
    <property type="entry name" value="Isoprenoid_synthase_dom_sf"/>
</dbReference>
<dbReference type="GeneID" id="62158061"/>
<evidence type="ECO:0000256" key="1">
    <source>
        <dbReference type="ARBA" id="ARBA00007946"/>
    </source>
</evidence>
<name>A0A9P6ID74_9PEZI</name>
<dbReference type="OrthoDB" id="2998174at2759"/>
<reference evidence="3" key="1">
    <citation type="submission" date="2020-03" db="EMBL/GenBank/DDBJ databases">
        <authorList>
            <person name="He L."/>
        </authorList>
    </citation>
    <scope>NUCLEOTIDE SEQUENCE</scope>
    <source>
        <strain evidence="3">CkLH20</strain>
    </source>
</reference>
<dbReference type="Gene3D" id="1.10.600.10">
    <property type="entry name" value="Farnesyl Diphosphate Synthase"/>
    <property type="match status" value="1"/>
</dbReference>
<dbReference type="Pfam" id="PF06330">
    <property type="entry name" value="TRI5"/>
    <property type="match status" value="1"/>
</dbReference>
<reference evidence="3" key="2">
    <citation type="submission" date="2020-11" db="EMBL/GenBank/DDBJ databases">
        <title>Whole genome sequencing of Colletotrichum sp.</title>
        <authorList>
            <person name="Li H."/>
        </authorList>
    </citation>
    <scope>NUCLEOTIDE SEQUENCE</scope>
    <source>
        <strain evidence="3">CkLH20</strain>
    </source>
</reference>
<comment type="similarity">
    <text evidence="1">Belongs to the trichodiene synthase family.</text>
</comment>
<dbReference type="GO" id="GO:0016838">
    <property type="term" value="F:carbon-oxygen lyase activity, acting on phosphates"/>
    <property type="evidence" value="ECO:0007669"/>
    <property type="project" value="InterPro"/>
</dbReference>
<proteinExistence type="inferred from homology"/>
<evidence type="ECO:0008006" key="5">
    <source>
        <dbReference type="Google" id="ProtNLM"/>
    </source>
</evidence>
<dbReference type="EMBL" id="JAATWM020000005">
    <property type="protein sequence ID" value="KAF9880314.1"/>
    <property type="molecule type" value="Genomic_DNA"/>
</dbReference>
<dbReference type="RefSeq" id="XP_038749775.1">
    <property type="nucleotide sequence ID" value="XM_038884987.1"/>
</dbReference>
<evidence type="ECO:0000313" key="3">
    <source>
        <dbReference type="EMBL" id="KAF9880314.1"/>
    </source>
</evidence>
<accession>A0A9P6ID74</accession>
<dbReference type="Proteomes" id="UP000781932">
    <property type="component" value="Unassembled WGS sequence"/>
</dbReference>
<organism evidence="3 4">
    <name type="scientific">Colletotrichum karsti</name>
    <dbReference type="NCBI Taxonomy" id="1095194"/>
    <lineage>
        <taxon>Eukaryota</taxon>
        <taxon>Fungi</taxon>
        <taxon>Dikarya</taxon>
        <taxon>Ascomycota</taxon>
        <taxon>Pezizomycotina</taxon>
        <taxon>Sordariomycetes</taxon>
        <taxon>Hypocreomycetidae</taxon>
        <taxon>Glomerellales</taxon>
        <taxon>Glomerellaceae</taxon>
        <taxon>Colletotrichum</taxon>
        <taxon>Colletotrichum boninense species complex</taxon>
    </lineage>
</organism>
<gene>
    <name evidence="3" type="ORF">CkaCkLH20_02268</name>
</gene>
<evidence type="ECO:0000313" key="4">
    <source>
        <dbReference type="Proteomes" id="UP000781932"/>
    </source>
</evidence>
<keyword evidence="2" id="KW-0456">Lyase</keyword>